<dbReference type="EMBL" id="LVVM01001249">
    <property type="protein sequence ID" value="OJA18916.1"/>
    <property type="molecule type" value="Genomic_DNA"/>
</dbReference>
<evidence type="ECO:0000313" key="4">
    <source>
        <dbReference type="Proteomes" id="UP000183567"/>
    </source>
</evidence>
<name>A0A1J8R4S9_9AGAM</name>
<dbReference type="STRING" id="180088.A0A1J8R4S9"/>
<evidence type="ECO:0000256" key="1">
    <source>
        <dbReference type="ARBA" id="ARBA00004123"/>
    </source>
</evidence>
<dbReference type="OrthoDB" id="20729at2759"/>
<evidence type="ECO:0000313" key="3">
    <source>
        <dbReference type="EMBL" id="OJA18916.1"/>
    </source>
</evidence>
<sequence>MPTAADSGLVRIDTSTCGIWGFSPGLLVNVLLRSEKFPIGSHSDEESASPRQGFRLQISSDLRQFARSFFVGGFGNHIWTNTGAMAIPYTTESILRDVTPLQDKPLWPLSSYGAAKYEPIVIGGLDESPEELRVKAVTALKAGIITEYMKYESDKLTASDQAYSNAGSNAQQLYDAAFKLSKEAALSGSNVLGPMSAFGGKSAFGSGAGAGSAFGSGSTFGAGATPS</sequence>
<feature type="non-terminal residue" evidence="3">
    <location>
        <position position="227"/>
    </location>
</feature>
<accession>A0A1J8R4S9</accession>
<dbReference type="PANTHER" id="PTHR46527">
    <property type="entry name" value="NUCLEOPORIN-LIKE PROTEIN 2"/>
    <property type="match status" value="1"/>
</dbReference>
<dbReference type="GO" id="GO:0005634">
    <property type="term" value="C:nucleus"/>
    <property type="evidence" value="ECO:0007669"/>
    <property type="project" value="UniProtKB-SubCell"/>
</dbReference>
<evidence type="ECO:0000256" key="2">
    <source>
        <dbReference type="ARBA" id="ARBA00023242"/>
    </source>
</evidence>
<comment type="caution">
    <text evidence="3">The sequence shown here is derived from an EMBL/GenBank/DDBJ whole genome shotgun (WGS) entry which is preliminary data.</text>
</comment>
<organism evidence="3 4">
    <name type="scientific">Rhizopogon vesiculosus</name>
    <dbReference type="NCBI Taxonomy" id="180088"/>
    <lineage>
        <taxon>Eukaryota</taxon>
        <taxon>Fungi</taxon>
        <taxon>Dikarya</taxon>
        <taxon>Basidiomycota</taxon>
        <taxon>Agaricomycotina</taxon>
        <taxon>Agaricomycetes</taxon>
        <taxon>Agaricomycetidae</taxon>
        <taxon>Boletales</taxon>
        <taxon>Suillineae</taxon>
        <taxon>Rhizopogonaceae</taxon>
        <taxon>Rhizopogon</taxon>
    </lineage>
</organism>
<dbReference type="InterPro" id="IPR051767">
    <property type="entry name" value="Nucleoporin_NUP42"/>
</dbReference>
<keyword evidence="2" id="KW-0539">Nucleus</keyword>
<gene>
    <name evidence="3" type="ORF">AZE42_07864</name>
</gene>
<protein>
    <submittedName>
        <fullName evidence="3">Uncharacterized protein</fullName>
    </submittedName>
</protein>
<dbReference type="Proteomes" id="UP000183567">
    <property type="component" value="Unassembled WGS sequence"/>
</dbReference>
<keyword evidence="4" id="KW-1185">Reference proteome</keyword>
<proteinExistence type="predicted"/>
<dbReference type="PANTHER" id="PTHR46527:SF1">
    <property type="entry name" value="NUCLEOPORIN NUP42"/>
    <property type="match status" value="1"/>
</dbReference>
<reference evidence="3 4" key="1">
    <citation type="submission" date="2016-03" db="EMBL/GenBank/DDBJ databases">
        <title>Comparative genomics of the ectomycorrhizal sister species Rhizopogon vinicolor and Rhizopogon vesiculosus (Basidiomycota: Boletales) reveals a divergence of the mating type B locus.</title>
        <authorList>
            <person name="Mujic A.B."/>
            <person name="Kuo A."/>
            <person name="Tritt A."/>
            <person name="Lipzen A."/>
            <person name="Chen C."/>
            <person name="Johnson J."/>
            <person name="Sharma A."/>
            <person name="Barry K."/>
            <person name="Grigoriev I.V."/>
            <person name="Spatafora J.W."/>
        </authorList>
    </citation>
    <scope>NUCLEOTIDE SEQUENCE [LARGE SCALE GENOMIC DNA]</scope>
    <source>
        <strain evidence="3 4">AM-OR11-056</strain>
    </source>
</reference>
<dbReference type="AlphaFoldDB" id="A0A1J8R4S9"/>
<comment type="subcellular location">
    <subcellularLocation>
        <location evidence="1">Nucleus</location>
    </subcellularLocation>
</comment>